<dbReference type="Pfam" id="PF08416">
    <property type="entry name" value="PTB"/>
    <property type="match status" value="1"/>
</dbReference>
<evidence type="ECO:0000259" key="5">
    <source>
        <dbReference type="PROSITE" id="PS50002"/>
    </source>
</evidence>
<dbReference type="Proteomes" id="UP000095280">
    <property type="component" value="Unplaced"/>
</dbReference>
<feature type="region of interest" description="Disordered" evidence="4">
    <location>
        <begin position="1"/>
        <end position="55"/>
    </location>
</feature>
<feature type="region of interest" description="Disordered" evidence="4">
    <location>
        <begin position="183"/>
        <end position="218"/>
    </location>
</feature>
<evidence type="ECO:0000313" key="6">
    <source>
        <dbReference type="Proteomes" id="UP000095280"/>
    </source>
</evidence>
<dbReference type="GO" id="GO:0005886">
    <property type="term" value="C:plasma membrane"/>
    <property type="evidence" value="ECO:0007669"/>
    <property type="project" value="TreeGrafter"/>
</dbReference>
<dbReference type="SUPFAM" id="SSF50044">
    <property type="entry name" value="SH3-domain"/>
    <property type="match status" value="1"/>
</dbReference>
<dbReference type="GO" id="GO:0007266">
    <property type="term" value="P:Rho protein signal transduction"/>
    <property type="evidence" value="ECO:0007669"/>
    <property type="project" value="TreeGrafter"/>
</dbReference>
<dbReference type="Pfam" id="PF00018">
    <property type="entry name" value="SH3_1"/>
    <property type="match status" value="1"/>
</dbReference>
<dbReference type="SUPFAM" id="SSF50729">
    <property type="entry name" value="PH domain-like"/>
    <property type="match status" value="1"/>
</dbReference>
<dbReference type="InterPro" id="IPR001452">
    <property type="entry name" value="SH3_domain"/>
</dbReference>
<dbReference type="PANTHER" id="PTHR12287">
    <property type="entry name" value="EPIDERMAL GROWTH FACTOR RECEPTOR KINASE SUBSTRATE EPS8-RELATED PROTEIN"/>
    <property type="match status" value="1"/>
</dbReference>
<dbReference type="Gene3D" id="2.30.30.40">
    <property type="entry name" value="SH3 Domains"/>
    <property type="match status" value="1"/>
</dbReference>
<evidence type="ECO:0000256" key="4">
    <source>
        <dbReference type="SAM" id="MobiDB-lite"/>
    </source>
</evidence>
<sequence>HQQPQQYQQPQQHHQHQQPQQPQQYQQPQQHQQYQQPQQHHQHQMQRQSQPHQQRPLREYDVLHLASFTAGRARRLSPEEGLHKLQQMESSTGLWEMQCWLQLTQSALHIVDRRNGELMEQFALARIRQPVAFEGGGPRGYDSILLFSIEEPTGSWEMHIFNCPLAANSASRIAKEIHQLLQGERLPTAGEQPVSAPGGGGRQQRQHPPHQHNLQPGRNFAPIAESRLAPLGEGGGQQQQQQQDSERLVHILNRCFDEIEAFVGRVGEAGRARQMLQSGSAQSRGLLQMRARMPATEQFVETLKKVKLALNLLGRLEGRIHQPNAPELVHFLFTPLAVLVDSLGGVDLPSRVLSPLLTRQAIALLKHCLSSRESELWYSLGPAWTCNRQQWLQEHGRPDQVPDYRLCFQDGWEPQLDPELLGQEDVAALPSPIFQAPSPRAPRGIGAGAAYSGPNNGGGAFEAHQYRKPRPINSDLRRRQMGAVANAAAAAAAARQSMLAPDSPPTPPHQPQQHRRQPINAGYYPNQHQQPLPSSWEEQQEQLRREAEQRGSRLVQSIHDKTGRNAKELSVRRGEILEVLDDSRNWWQLRNCVGEVGHAPYTILRVL</sequence>
<dbReference type="PANTHER" id="PTHR12287:SF23">
    <property type="entry name" value="AROUSER, ISOFORM A-RELATED"/>
    <property type="match status" value="1"/>
</dbReference>
<protein>
    <submittedName>
        <fullName evidence="7">SH3 domain-containing protein</fullName>
    </submittedName>
</protein>
<proteinExistence type="inferred from homology"/>
<dbReference type="PROSITE" id="PS50002">
    <property type="entry name" value="SH3"/>
    <property type="match status" value="1"/>
</dbReference>
<name>A0A1I8GB74_9PLAT</name>
<organism evidence="6 7">
    <name type="scientific">Macrostomum lignano</name>
    <dbReference type="NCBI Taxonomy" id="282301"/>
    <lineage>
        <taxon>Eukaryota</taxon>
        <taxon>Metazoa</taxon>
        <taxon>Spiralia</taxon>
        <taxon>Lophotrochozoa</taxon>
        <taxon>Platyhelminthes</taxon>
        <taxon>Rhabditophora</taxon>
        <taxon>Macrostomorpha</taxon>
        <taxon>Macrostomida</taxon>
        <taxon>Macrostomidae</taxon>
        <taxon>Macrostomum</taxon>
    </lineage>
</organism>
<dbReference type="Pfam" id="PF22975">
    <property type="entry name" value="EPS8_2nd"/>
    <property type="match status" value="1"/>
</dbReference>
<evidence type="ECO:0000256" key="3">
    <source>
        <dbReference type="PROSITE-ProRule" id="PRU00192"/>
    </source>
</evidence>
<evidence type="ECO:0000313" key="7">
    <source>
        <dbReference type="WBParaSite" id="maker-uti_cns_0001417-snap-gene-0.7-mRNA-1"/>
    </source>
</evidence>
<dbReference type="GO" id="GO:0035023">
    <property type="term" value="P:regulation of Rho protein signal transduction"/>
    <property type="evidence" value="ECO:0007669"/>
    <property type="project" value="TreeGrafter"/>
</dbReference>
<feature type="region of interest" description="Disordered" evidence="4">
    <location>
        <begin position="486"/>
        <end position="553"/>
    </location>
</feature>
<comment type="similarity">
    <text evidence="1">Belongs to the EPS8 family.</text>
</comment>
<feature type="compositionally biased region" description="Basic and acidic residues" evidence="4">
    <location>
        <begin position="541"/>
        <end position="551"/>
    </location>
</feature>
<dbReference type="InterPro" id="IPR036028">
    <property type="entry name" value="SH3-like_dom_sf"/>
</dbReference>
<keyword evidence="6" id="KW-1185">Reference proteome</keyword>
<dbReference type="InterPro" id="IPR013625">
    <property type="entry name" value="PTB"/>
</dbReference>
<dbReference type="InterPro" id="IPR055093">
    <property type="entry name" value="EPS8_2nd"/>
</dbReference>
<dbReference type="GO" id="GO:0003779">
    <property type="term" value="F:actin binding"/>
    <property type="evidence" value="ECO:0007669"/>
    <property type="project" value="TreeGrafter"/>
</dbReference>
<dbReference type="SMART" id="SM00326">
    <property type="entry name" value="SH3"/>
    <property type="match status" value="1"/>
</dbReference>
<feature type="compositionally biased region" description="Low complexity" evidence="4">
    <location>
        <begin position="1"/>
        <end position="54"/>
    </location>
</feature>
<dbReference type="InterPro" id="IPR011993">
    <property type="entry name" value="PH-like_dom_sf"/>
</dbReference>
<keyword evidence="2 3" id="KW-0728">SH3 domain</keyword>
<dbReference type="InterPro" id="IPR039801">
    <property type="entry name" value="EPS8-like"/>
</dbReference>
<accession>A0A1I8GB74</accession>
<dbReference type="Gene3D" id="2.30.29.30">
    <property type="entry name" value="Pleckstrin-homology domain (PH domain)/Phosphotyrosine-binding domain (PTB)"/>
    <property type="match status" value="1"/>
</dbReference>
<feature type="domain" description="SH3" evidence="5">
    <location>
        <begin position="550"/>
        <end position="607"/>
    </location>
</feature>
<reference evidence="7" key="1">
    <citation type="submission" date="2016-11" db="UniProtKB">
        <authorList>
            <consortium name="WormBaseParasite"/>
        </authorList>
    </citation>
    <scope>IDENTIFICATION</scope>
</reference>
<dbReference type="AlphaFoldDB" id="A0A1I8GB74"/>
<evidence type="ECO:0000256" key="2">
    <source>
        <dbReference type="ARBA" id="ARBA00022443"/>
    </source>
</evidence>
<evidence type="ECO:0000256" key="1">
    <source>
        <dbReference type="ARBA" id="ARBA00006197"/>
    </source>
</evidence>
<dbReference type="WBParaSite" id="maker-uti_cns_0001417-snap-gene-0.7-mRNA-1">
    <property type="protein sequence ID" value="maker-uti_cns_0001417-snap-gene-0.7-mRNA-1"/>
    <property type="gene ID" value="maker-uti_cns_0001417-snap-gene-0.7"/>
</dbReference>